<protein>
    <submittedName>
        <fullName evidence="1">Uncharacterized protein</fullName>
    </submittedName>
</protein>
<name>A0ACB9M4G1_BAUVA</name>
<dbReference type="Proteomes" id="UP000828941">
    <property type="component" value="Chromosome 10"/>
</dbReference>
<comment type="caution">
    <text evidence="1">The sequence shown here is derived from an EMBL/GenBank/DDBJ whole genome shotgun (WGS) entry which is preliminary data.</text>
</comment>
<organism evidence="1 2">
    <name type="scientific">Bauhinia variegata</name>
    <name type="common">Purple orchid tree</name>
    <name type="synonym">Phanera variegata</name>
    <dbReference type="NCBI Taxonomy" id="167791"/>
    <lineage>
        <taxon>Eukaryota</taxon>
        <taxon>Viridiplantae</taxon>
        <taxon>Streptophyta</taxon>
        <taxon>Embryophyta</taxon>
        <taxon>Tracheophyta</taxon>
        <taxon>Spermatophyta</taxon>
        <taxon>Magnoliopsida</taxon>
        <taxon>eudicotyledons</taxon>
        <taxon>Gunneridae</taxon>
        <taxon>Pentapetalae</taxon>
        <taxon>rosids</taxon>
        <taxon>fabids</taxon>
        <taxon>Fabales</taxon>
        <taxon>Fabaceae</taxon>
        <taxon>Cercidoideae</taxon>
        <taxon>Cercideae</taxon>
        <taxon>Bauhiniinae</taxon>
        <taxon>Bauhinia</taxon>
    </lineage>
</organism>
<keyword evidence="2" id="KW-1185">Reference proteome</keyword>
<evidence type="ECO:0000313" key="1">
    <source>
        <dbReference type="EMBL" id="KAI4318219.1"/>
    </source>
</evidence>
<sequence length="495" mass="54588">MPSSGEFDSPDSSPSPDQSPPSPPYHDNDPFETPPSPYINESPPAPPSWYKSSPPSPFSPSSFSDSPTKSPSKQSSSSRHKHSHKSPPPLPSPPPQSHSEGGNDGSKRAAVGVGIGLGLIIFIWILICIVRSRRKKREEMYYRGDAKGSDIYNGKQQYSNYYKDQKGDHERRNNSDFRYASSKDQPLPPPPTSRGTITYEELEAATGGFDEKNLLGQGGFGYVHKGILSNGREVAVKSLKANSGQGEQEFQTEVDVISRVHHRHLVSLVGYCISGSKRLLVYEFVPNKTLEYHLHGKGLPTMDWPTRLRIAIGSARGLTYLHEECPLRIIHRDIKGSNILLNLNFEPKVADFGLAKLTTDNNTHVSTRVMGTFGYLAPEYASSGRLTEKSDVYSFGVMLLELITGKRPAGAVVDSYDQDGLVDWARPLLNSGLQNGNLKGLVDPFLEGNYNEQEMMRMARCASASIRHSSKRRPKMSQIVKILEGAISSEDLSSL</sequence>
<accession>A0ACB9M4G1</accession>
<dbReference type="EMBL" id="CM039435">
    <property type="protein sequence ID" value="KAI4318219.1"/>
    <property type="molecule type" value="Genomic_DNA"/>
</dbReference>
<gene>
    <name evidence="1" type="ORF">L6164_026010</name>
</gene>
<evidence type="ECO:0000313" key="2">
    <source>
        <dbReference type="Proteomes" id="UP000828941"/>
    </source>
</evidence>
<reference evidence="1 2" key="1">
    <citation type="journal article" date="2022" name="DNA Res.">
        <title>Chromosomal-level genome assembly of the orchid tree Bauhinia variegata (Leguminosae; Cercidoideae) supports the allotetraploid origin hypothesis of Bauhinia.</title>
        <authorList>
            <person name="Zhong Y."/>
            <person name="Chen Y."/>
            <person name="Zheng D."/>
            <person name="Pang J."/>
            <person name="Liu Y."/>
            <person name="Luo S."/>
            <person name="Meng S."/>
            <person name="Qian L."/>
            <person name="Wei D."/>
            <person name="Dai S."/>
            <person name="Zhou R."/>
        </authorList>
    </citation>
    <scope>NUCLEOTIDE SEQUENCE [LARGE SCALE GENOMIC DNA]</scope>
    <source>
        <strain evidence="1">BV-YZ2020</strain>
    </source>
</reference>
<proteinExistence type="predicted"/>